<evidence type="ECO:0000313" key="2">
    <source>
        <dbReference type="Proteomes" id="UP000192328"/>
    </source>
</evidence>
<dbReference type="Proteomes" id="UP000192328">
    <property type="component" value="Unassembled WGS sequence"/>
</dbReference>
<keyword evidence="2" id="KW-1185">Reference proteome</keyword>
<reference evidence="1" key="1">
    <citation type="submission" date="2017-04" db="EMBL/GenBank/DDBJ databases">
        <authorList>
            <person name="Varghese N."/>
            <person name="Submissions S."/>
        </authorList>
    </citation>
    <scope>NUCLEOTIDE SEQUENCE</scope>
    <source>
        <strain evidence="1">WTE2008</strain>
    </source>
</reference>
<evidence type="ECO:0000313" key="1">
    <source>
        <dbReference type="EMBL" id="SMC93479.1"/>
    </source>
</evidence>
<sequence>MSKLKSSPRLRFTGAAILLSALLFLVPAVKDGNEQLYLLALLVPCGMLLVGTVLARVFSLDRLILNLTLWICAAGIAAYAFTDPAAALAHALNCGAGMAVLLVGGILIRSLSNSLLTSVCTAFLGILLLAGKILSPTLTVSVTGAALALLLIAFTSLLSRQGPISAALTGLAALALLLFIGETQEALLWGITLTLLLFAADGRLIVVLPSLAAVALVFFGAYRLFPGMSVTVSASSLNALVSSGAIGADVLPEGIAAAESIPLFQRLTGHFGLLFAGLTVLLFLPLTLRGAAVSVTARTRFHSSLAMGICLLLALRTFAGLLCAFEVIPFAGPDLPLLTSSLPDLWSQLFLIGMLCGISGRNDADLADDAHLAMLAR</sequence>
<name>A0AC61PQU2_9FIRM</name>
<accession>A0AC61PQU2</accession>
<organism evidence="1 2">
    <name type="scientific">Aristaeella lactis</name>
    <dbReference type="NCBI Taxonomy" id="3046383"/>
    <lineage>
        <taxon>Bacteria</taxon>
        <taxon>Bacillati</taxon>
        <taxon>Bacillota</taxon>
        <taxon>Clostridia</taxon>
        <taxon>Eubacteriales</taxon>
        <taxon>Aristaeellaceae</taxon>
        <taxon>Aristaeella</taxon>
    </lineage>
</organism>
<dbReference type="EMBL" id="FWXZ01000011">
    <property type="protein sequence ID" value="SMC93479.1"/>
    <property type="molecule type" value="Genomic_DNA"/>
</dbReference>
<gene>
    <name evidence="1" type="ORF">SAMN06297397_0085</name>
</gene>
<proteinExistence type="predicted"/>
<protein>
    <submittedName>
        <fullName evidence="1">Uncharacterized protein</fullName>
    </submittedName>
</protein>
<comment type="caution">
    <text evidence="1">The sequence shown here is derived from an EMBL/GenBank/DDBJ whole genome shotgun (WGS) entry which is preliminary data.</text>
</comment>